<evidence type="ECO:0000256" key="3">
    <source>
        <dbReference type="ARBA" id="ARBA00022475"/>
    </source>
</evidence>
<dbReference type="SUPFAM" id="SSF52540">
    <property type="entry name" value="P-loop containing nucleoside triphosphate hydrolases"/>
    <property type="match status" value="1"/>
</dbReference>
<protein>
    <submittedName>
        <fullName evidence="9">Permease</fullName>
    </submittedName>
</protein>
<dbReference type="Pfam" id="PF03773">
    <property type="entry name" value="ArsP_1"/>
    <property type="match status" value="1"/>
</dbReference>
<keyword evidence="10" id="KW-1185">Reference proteome</keyword>
<dbReference type="GO" id="GO:0005886">
    <property type="term" value="C:plasma membrane"/>
    <property type="evidence" value="ECO:0007669"/>
    <property type="project" value="UniProtKB-SubCell"/>
</dbReference>
<feature type="transmembrane region" description="Helical" evidence="7">
    <location>
        <begin position="269"/>
        <end position="295"/>
    </location>
</feature>
<feature type="transmembrane region" description="Helical" evidence="7">
    <location>
        <begin position="230"/>
        <end position="257"/>
    </location>
</feature>
<dbReference type="InterPro" id="IPR027417">
    <property type="entry name" value="P-loop_NTPase"/>
</dbReference>
<dbReference type="EMBL" id="WHNX01000025">
    <property type="protein sequence ID" value="MPW26731.1"/>
    <property type="molecule type" value="Genomic_DNA"/>
</dbReference>
<dbReference type="InterPro" id="IPR005524">
    <property type="entry name" value="DUF318"/>
</dbReference>
<evidence type="ECO:0000256" key="6">
    <source>
        <dbReference type="ARBA" id="ARBA00023136"/>
    </source>
</evidence>
<feature type="transmembrane region" description="Helical" evidence="7">
    <location>
        <begin position="199"/>
        <end position="218"/>
    </location>
</feature>
<evidence type="ECO:0000256" key="4">
    <source>
        <dbReference type="ARBA" id="ARBA00022692"/>
    </source>
</evidence>
<evidence type="ECO:0000256" key="2">
    <source>
        <dbReference type="ARBA" id="ARBA00006386"/>
    </source>
</evidence>
<dbReference type="InterPro" id="IPR052923">
    <property type="entry name" value="UPF0718"/>
</dbReference>
<feature type="transmembrane region" description="Helical" evidence="7">
    <location>
        <begin position="307"/>
        <end position="330"/>
    </location>
</feature>
<organism evidence="9 10">
    <name type="scientific">Alkalibaculum sporogenes</name>
    <dbReference type="NCBI Taxonomy" id="2655001"/>
    <lineage>
        <taxon>Bacteria</taxon>
        <taxon>Bacillati</taxon>
        <taxon>Bacillota</taxon>
        <taxon>Clostridia</taxon>
        <taxon>Eubacteriales</taxon>
        <taxon>Eubacteriaceae</taxon>
        <taxon>Alkalibaculum</taxon>
    </lineage>
</organism>
<keyword evidence="6 7" id="KW-0472">Membrane</keyword>
<feature type="transmembrane region" description="Helical" evidence="7">
    <location>
        <begin position="336"/>
        <end position="357"/>
    </location>
</feature>
<keyword evidence="3" id="KW-1003">Cell membrane</keyword>
<name>A0A6A7KBS4_9FIRM</name>
<comment type="caution">
    <text evidence="9">The sequence shown here is derived from an EMBL/GenBank/DDBJ whole genome shotgun (WGS) entry which is preliminary data.</text>
</comment>
<dbReference type="InterPro" id="IPR003495">
    <property type="entry name" value="CobW/HypB/UreG_nucleotide-bd"/>
</dbReference>
<sequence length="526" mass="58358">MSIPVYVVTGFLDSGKTTFLNILLNRRDWKDIRILIIQFETGEEVFQSQNGNCHKISFPKKVLEQQPKQIISQINGYLQSHEEELDEIWIEWNGVVPFSELQSMFLDPSLRFLCKIQKTVHIADAANIENLLGRTGGALLEQIANSDFVVLRNVSVAVTYKRIRRLLNGINPGVDIYDIKEYDDLYKQLFRKKENPVNFFFAALVFIVAIHIMVKPILEIFQIPVNTIINVFLGIILQAIPFLLIGVLLSSAIQVFVPQSVIERRFPKSIGIGMLVAILAGFCLPVCDCASIPVFRSLVKKGIPLPVAITFMTASPVINPVVILSTYYAFSGDLNIVIGRVALGIIASFIIGFVFAIRPPKGHVLSGGGLDRLMCSCGCYEDIESITTFKGKVRLFIRHSQAEFFNVGKYLVIGSFVASVFQIFGTGLFTTAQSGAGLALSIIIMMVMSFVLSLCSSSDAIVARSFSMQFPMGAIMGFLVFGPMMDIKNVMMLSSGFSKRFIGKLLYTMFIVCFAVVFILYGLGVM</sequence>
<dbReference type="PANTHER" id="PTHR34184">
    <property type="entry name" value="UPF0718 PROTEIN YCGR"/>
    <property type="match status" value="1"/>
</dbReference>
<evidence type="ECO:0000256" key="7">
    <source>
        <dbReference type="SAM" id="Phobius"/>
    </source>
</evidence>
<keyword evidence="5 7" id="KW-1133">Transmembrane helix</keyword>
<comment type="subcellular location">
    <subcellularLocation>
        <location evidence="1">Cell membrane</location>
        <topology evidence="1">Multi-pass membrane protein</topology>
    </subcellularLocation>
</comment>
<dbReference type="AlphaFoldDB" id="A0A6A7KBS4"/>
<feature type="transmembrane region" description="Helical" evidence="7">
    <location>
        <begin position="435"/>
        <end position="454"/>
    </location>
</feature>
<accession>A0A6A7KBS4</accession>
<feature type="transmembrane region" description="Helical" evidence="7">
    <location>
        <begin position="466"/>
        <end position="485"/>
    </location>
</feature>
<feature type="transmembrane region" description="Helical" evidence="7">
    <location>
        <begin position="505"/>
        <end position="523"/>
    </location>
</feature>
<comment type="similarity">
    <text evidence="2">Belongs to the UPF0718 family.</text>
</comment>
<feature type="transmembrane region" description="Helical" evidence="7">
    <location>
        <begin position="410"/>
        <end position="429"/>
    </location>
</feature>
<dbReference type="Proteomes" id="UP000440004">
    <property type="component" value="Unassembled WGS sequence"/>
</dbReference>
<reference evidence="9 10" key="1">
    <citation type="submission" date="2019-10" db="EMBL/GenBank/DDBJ databases">
        <title>Alkalibaculum tamaniensis sp.nov., a new alkaliphilic acetogen, isolated on methoxylated aromatics from a mud volcano.</title>
        <authorList>
            <person name="Khomyakova M.A."/>
            <person name="Merkel A.Y."/>
            <person name="Bonch-Osmolovskaya E.A."/>
            <person name="Slobodkin A.I."/>
        </authorList>
    </citation>
    <scope>NUCLEOTIDE SEQUENCE [LARGE SCALE GENOMIC DNA]</scope>
    <source>
        <strain evidence="9 10">M08DMB</strain>
    </source>
</reference>
<keyword evidence="4 7" id="KW-0812">Transmembrane</keyword>
<proteinExistence type="inferred from homology"/>
<dbReference type="Gene3D" id="3.40.50.300">
    <property type="entry name" value="P-loop containing nucleotide triphosphate hydrolases"/>
    <property type="match status" value="1"/>
</dbReference>
<dbReference type="PANTHER" id="PTHR34184:SF4">
    <property type="entry name" value="UPF0718 PROTEIN YCGR"/>
    <property type="match status" value="1"/>
</dbReference>
<evidence type="ECO:0000256" key="5">
    <source>
        <dbReference type="ARBA" id="ARBA00022989"/>
    </source>
</evidence>
<evidence type="ECO:0000313" key="10">
    <source>
        <dbReference type="Proteomes" id="UP000440004"/>
    </source>
</evidence>
<dbReference type="Pfam" id="PF02492">
    <property type="entry name" value="cobW"/>
    <property type="match status" value="1"/>
</dbReference>
<gene>
    <name evidence="9" type="ORF">GC105_13140</name>
</gene>
<dbReference type="RefSeq" id="WP_152805582.1">
    <property type="nucleotide sequence ID" value="NZ_WHNX01000025.1"/>
</dbReference>
<evidence type="ECO:0000256" key="1">
    <source>
        <dbReference type="ARBA" id="ARBA00004651"/>
    </source>
</evidence>
<feature type="domain" description="CobW/HypB/UreG nucleotide-binding" evidence="8">
    <location>
        <begin position="4"/>
        <end position="165"/>
    </location>
</feature>
<evidence type="ECO:0000259" key="8">
    <source>
        <dbReference type="Pfam" id="PF02492"/>
    </source>
</evidence>
<evidence type="ECO:0000313" key="9">
    <source>
        <dbReference type="EMBL" id="MPW26731.1"/>
    </source>
</evidence>